<dbReference type="EMBL" id="JAHDVG010000473">
    <property type="protein sequence ID" value="KAH1178902.1"/>
    <property type="molecule type" value="Genomic_DNA"/>
</dbReference>
<dbReference type="AlphaFoldDB" id="A0A9D4AWF7"/>
<sequence>MAPRPAALLCCLGALLAHAFEQFGFDKQMGWFETGFRKCLSPEPAALEAPAAAPPQDFRVRWLSGDEAVHVPNMAMELSSRVQEAPAVRY</sequence>
<evidence type="ECO:0000256" key="1">
    <source>
        <dbReference type="SAM" id="SignalP"/>
    </source>
</evidence>
<feature type="signal peptide" evidence="1">
    <location>
        <begin position="1"/>
        <end position="19"/>
    </location>
</feature>
<proteinExistence type="predicted"/>
<gene>
    <name evidence="2" type="ORF">KIL84_000233</name>
</gene>
<reference evidence="2" key="1">
    <citation type="submission" date="2021-09" db="EMBL/GenBank/DDBJ databases">
        <title>The genome of Mauremys mutica provides insights into the evolution of semi-aquatic lifestyle.</title>
        <authorList>
            <person name="Gong S."/>
            <person name="Gao Y."/>
        </authorList>
    </citation>
    <scope>NUCLEOTIDE SEQUENCE</scope>
    <source>
        <strain evidence="2">MM-2020</strain>
        <tissue evidence="2">Muscle</tissue>
    </source>
</reference>
<evidence type="ECO:0000313" key="3">
    <source>
        <dbReference type="Proteomes" id="UP000827986"/>
    </source>
</evidence>
<evidence type="ECO:0000313" key="2">
    <source>
        <dbReference type="EMBL" id="KAH1178902.1"/>
    </source>
</evidence>
<keyword evidence="3" id="KW-1185">Reference proteome</keyword>
<keyword evidence="1" id="KW-0732">Signal</keyword>
<dbReference type="Proteomes" id="UP000827986">
    <property type="component" value="Unassembled WGS sequence"/>
</dbReference>
<organism evidence="2 3">
    <name type="scientific">Mauremys mutica</name>
    <name type="common">yellowpond turtle</name>
    <dbReference type="NCBI Taxonomy" id="74926"/>
    <lineage>
        <taxon>Eukaryota</taxon>
        <taxon>Metazoa</taxon>
        <taxon>Chordata</taxon>
        <taxon>Craniata</taxon>
        <taxon>Vertebrata</taxon>
        <taxon>Euteleostomi</taxon>
        <taxon>Archelosauria</taxon>
        <taxon>Testudinata</taxon>
        <taxon>Testudines</taxon>
        <taxon>Cryptodira</taxon>
        <taxon>Durocryptodira</taxon>
        <taxon>Testudinoidea</taxon>
        <taxon>Geoemydidae</taxon>
        <taxon>Geoemydinae</taxon>
        <taxon>Mauremys</taxon>
    </lineage>
</organism>
<feature type="chain" id="PRO_5038351664" evidence="1">
    <location>
        <begin position="20"/>
        <end position="90"/>
    </location>
</feature>
<name>A0A9D4AWF7_9SAUR</name>
<accession>A0A9D4AWF7</accession>
<protein>
    <submittedName>
        <fullName evidence="2">Uncharacterized protein</fullName>
    </submittedName>
</protein>
<comment type="caution">
    <text evidence="2">The sequence shown here is derived from an EMBL/GenBank/DDBJ whole genome shotgun (WGS) entry which is preliminary data.</text>
</comment>